<evidence type="ECO:0000256" key="1">
    <source>
        <dbReference type="SAM" id="Phobius"/>
    </source>
</evidence>
<gene>
    <name evidence="2" type="ORF">ACINKY_18720</name>
</gene>
<dbReference type="Proteomes" id="UP001618531">
    <property type="component" value="Unassembled WGS sequence"/>
</dbReference>
<keyword evidence="3" id="KW-1185">Reference proteome</keyword>
<feature type="transmembrane region" description="Helical" evidence="1">
    <location>
        <begin position="102"/>
        <end position="118"/>
    </location>
</feature>
<dbReference type="EMBL" id="JBIYSL010000004">
    <property type="protein sequence ID" value="MFK0524231.1"/>
    <property type="molecule type" value="Genomic_DNA"/>
</dbReference>
<evidence type="ECO:0000313" key="2">
    <source>
        <dbReference type="EMBL" id="MFK0524231.1"/>
    </source>
</evidence>
<sequence>MRFIYSFVGSVAFAFSIILASFNVLGLAVFFDATGSWQDDPLSELAYVIYGLIAFPIISLALFLMFIWMYPKLNIRGVAIAGGIGIWLFFGIYIFSIDMAKYVMWLPLAFIVLGYFSIKRKYDDIKIRNLLFGMIVGWGVSYLMVLGKRLFQNSLTSYFNFDLAEQKFVIIAIAFFGIVGWIFGRYSKRSSS</sequence>
<reference evidence="2 3" key="1">
    <citation type="submission" date="2024-11" db="EMBL/GenBank/DDBJ databases">
        <title>Identification and Characterization of a Novel Fosfomycin Bacillithiol Transferase FosB8 in Paenibacillus illinoisensis.</title>
        <authorList>
            <person name="Lu W."/>
        </authorList>
    </citation>
    <scope>NUCLEOTIDE SEQUENCE [LARGE SCALE GENOMIC DNA]</scope>
    <source>
        <strain evidence="2 3">WP77</strain>
    </source>
</reference>
<feature type="transmembrane region" description="Helical" evidence="1">
    <location>
        <begin position="130"/>
        <end position="147"/>
    </location>
</feature>
<feature type="transmembrane region" description="Helical" evidence="1">
    <location>
        <begin position="7"/>
        <end position="31"/>
    </location>
</feature>
<proteinExistence type="predicted"/>
<dbReference type="RefSeq" id="WP_251640644.1">
    <property type="nucleotide sequence ID" value="NZ_JAMAVB010000001.1"/>
</dbReference>
<protein>
    <submittedName>
        <fullName evidence="2">Uncharacterized protein</fullName>
    </submittedName>
</protein>
<feature type="transmembrane region" description="Helical" evidence="1">
    <location>
        <begin position="47"/>
        <end position="70"/>
    </location>
</feature>
<comment type="caution">
    <text evidence="2">The sequence shown here is derived from an EMBL/GenBank/DDBJ whole genome shotgun (WGS) entry which is preliminary data.</text>
</comment>
<keyword evidence="1" id="KW-0472">Membrane</keyword>
<evidence type="ECO:0000313" key="3">
    <source>
        <dbReference type="Proteomes" id="UP001618531"/>
    </source>
</evidence>
<name>A0ABW8HX52_9BACL</name>
<accession>A0ABW8HX52</accession>
<keyword evidence="1" id="KW-0812">Transmembrane</keyword>
<organism evidence="2 3">
    <name type="scientific">Paenibacillus illinoisensis</name>
    <dbReference type="NCBI Taxonomy" id="59845"/>
    <lineage>
        <taxon>Bacteria</taxon>
        <taxon>Bacillati</taxon>
        <taxon>Bacillota</taxon>
        <taxon>Bacilli</taxon>
        <taxon>Bacillales</taxon>
        <taxon>Paenibacillaceae</taxon>
        <taxon>Paenibacillus</taxon>
    </lineage>
</organism>
<feature type="transmembrane region" description="Helical" evidence="1">
    <location>
        <begin position="77"/>
        <end position="96"/>
    </location>
</feature>
<keyword evidence="1" id="KW-1133">Transmembrane helix</keyword>
<feature type="transmembrane region" description="Helical" evidence="1">
    <location>
        <begin position="167"/>
        <end position="184"/>
    </location>
</feature>